<organism evidence="16 17">
    <name type="scientific">Dissophora globulifera</name>
    <dbReference type="NCBI Taxonomy" id="979702"/>
    <lineage>
        <taxon>Eukaryota</taxon>
        <taxon>Fungi</taxon>
        <taxon>Fungi incertae sedis</taxon>
        <taxon>Mucoromycota</taxon>
        <taxon>Mortierellomycotina</taxon>
        <taxon>Mortierellomycetes</taxon>
        <taxon>Mortierellales</taxon>
        <taxon>Mortierellaceae</taxon>
        <taxon>Dissophora</taxon>
    </lineage>
</organism>
<dbReference type="PANTHER" id="PTHR14207:SF0">
    <property type="entry name" value="3-BETA-HYDROXYSTEROID-DELTA(8),DELTA(7)-ISOMERASE"/>
    <property type="match status" value="1"/>
</dbReference>
<reference evidence="16" key="1">
    <citation type="journal article" date="2020" name="Fungal Divers.">
        <title>Resolving the Mortierellaceae phylogeny through synthesis of multi-gene phylogenetics and phylogenomics.</title>
        <authorList>
            <person name="Vandepol N."/>
            <person name="Liber J."/>
            <person name="Desiro A."/>
            <person name="Na H."/>
            <person name="Kennedy M."/>
            <person name="Barry K."/>
            <person name="Grigoriev I.V."/>
            <person name="Miller A.N."/>
            <person name="O'Donnell K."/>
            <person name="Stajich J.E."/>
            <person name="Bonito G."/>
        </authorList>
    </citation>
    <scope>NUCLEOTIDE SEQUENCE</scope>
    <source>
        <strain evidence="16">REB-010B</strain>
    </source>
</reference>
<accession>A0A9P6RUC1</accession>
<dbReference type="PROSITE" id="PS51751">
    <property type="entry name" value="EXPERA"/>
    <property type="match status" value="1"/>
</dbReference>
<dbReference type="InterPro" id="IPR007905">
    <property type="entry name" value="EBP"/>
</dbReference>
<evidence type="ECO:0000256" key="5">
    <source>
        <dbReference type="ARBA" id="ARBA00022955"/>
    </source>
</evidence>
<dbReference type="PANTHER" id="PTHR14207">
    <property type="entry name" value="STEROL ISOMERASE"/>
    <property type="match status" value="1"/>
</dbReference>
<keyword evidence="17" id="KW-1185">Reference proteome</keyword>
<comment type="subcellular location">
    <subcellularLocation>
        <location evidence="1">Membrane</location>
        <topology evidence="1">Multi-pass membrane protein</topology>
    </subcellularLocation>
</comment>
<comment type="similarity">
    <text evidence="2">Belongs to the EBP family.</text>
</comment>
<evidence type="ECO:0000256" key="9">
    <source>
        <dbReference type="ARBA" id="ARBA00023136"/>
    </source>
</evidence>
<dbReference type="GO" id="GO:0016126">
    <property type="term" value="P:sterol biosynthetic process"/>
    <property type="evidence" value="ECO:0007669"/>
    <property type="project" value="UniProtKB-KW"/>
</dbReference>
<evidence type="ECO:0000256" key="2">
    <source>
        <dbReference type="ARBA" id="ARBA00008337"/>
    </source>
</evidence>
<dbReference type="Proteomes" id="UP000738325">
    <property type="component" value="Unassembled WGS sequence"/>
</dbReference>
<evidence type="ECO:0000256" key="11">
    <source>
        <dbReference type="ARBA" id="ARBA00023221"/>
    </source>
</evidence>
<feature type="transmembrane region" description="Helical" evidence="14">
    <location>
        <begin position="66"/>
        <end position="85"/>
    </location>
</feature>
<evidence type="ECO:0000313" key="16">
    <source>
        <dbReference type="EMBL" id="KAG0327383.1"/>
    </source>
</evidence>
<evidence type="ECO:0000256" key="7">
    <source>
        <dbReference type="ARBA" id="ARBA00023011"/>
    </source>
</evidence>
<feature type="transmembrane region" description="Helical" evidence="14">
    <location>
        <begin position="123"/>
        <end position="143"/>
    </location>
</feature>
<keyword evidence="7" id="KW-0756">Sterol biosynthesis</keyword>
<dbReference type="GO" id="GO:0016020">
    <property type="term" value="C:membrane"/>
    <property type="evidence" value="ECO:0007669"/>
    <property type="project" value="UniProtKB-SubCell"/>
</dbReference>
<dbReference type="AlphaFoldDB" id="A0A9P6RUC1"/>
<keyword evidence="5" id="KW-0752">Steroid biosynthesis</keyword>
<evidence type="ECO:0000313" key="17">
    <source>
        <dbReference type="Proteomes" id="UP000738325"/>
    </source>
</evidence>
<gene>
    <name evidence="16" type="ORF">BGZ99_007713</name>
</gene>
<dbReference type="GO" id="GO:0047750">
    <property type="term" value="F:cholestenol delta-isomerase activity"/>
    <property type="evidence" value="ECO:0007669"/>
    <property type="project" value="InterPro"/>
</dbReference>
<keyword evidence="6 13" id="KW-1133">Transmembrane helix</keyword>
<feature type="domain" description="EXPERA" evidence="15">
    <location>
        <begin position="67"/>
        <end position="209"/>
    </location>
</feature>
<evidence type="ECO:0000256" key="10">
    <source>
        <dbReference type="ARBA" id="ARBA00023166"/>
    </source>
</evidence>
<evidence type="ECO:0000256" key="3">
    <source>
        <dbReference type="ARBA" id="ARBA00022516"/>
    </source>
</evidence>
<evidence type="ECO:0000256" key="12">
    <source>
        <dbReference type="ARBA" id="ARBA00023235"/>
    </source>
</evidence>
<sequence>MDSSLKHAAARTVHPYYPVDLILNHYVPNTYTMNDTLTLLFSTFGAITVGALVIAHRKRDSTVKGLGNQLTFLWFVMCGFIHFFLEGYFGVFHETLAGDQSPLGQVWKEYSLSDSRYLSSDSFVLIMERITAFAWGPLAFYTAYAMYSNSPSRHVAQIILSLGQLYGCTLYYLTTMVEGSPHCDPHPYYYYFYFGFFNIFWMVVPSLLMHNSIKHLYRAMKWVHQQEAAGIKAKKLE</sequence>
<proteinExistence type="inferred from homology"/>
<dbReference type="GO" id="GO:0005783">
    <property type="term" value="C:endoplasmic reticulum"/>
    <property type="evidence" value="ECO:0007669"/>
    <property type="project" value="TreeGrafter"/>
</dbReference>
<dbReference type="GO" id="GO:0004769">
    <property type="term" value="F:steroid Delta-isomerase activity"/>
    <property type="evidence" value="ECO:0007669"/>
    <property type="project" value="TreeGrafter"/>
</dbReference>
<name>A0A9P6RUC1_9FUNG</name>
<evidence type="ECO:0000256" key="6">
    <source>
        <dbReference type="ARBA" id="ARBA00022989"/>
    </source>
</evidence>
<dbReference type="GO" id="GO:0000247">
    <property type="term" value="F:C-8 sterol isomerase activity"/>
    <property type="evidence" value="ECO:0007669"/>
    <property type="project" value="TreeGrafter"/>
</dbReference>
<keyword evidence="10" id="KW-1207">Sterol metabolism</keyword>
<evidence type="ECO:0000259" key="15">
    <source>
        <dbReference type="PROSITE" id="PS51751"/>
    </source>
</evidence>
<keyword evidence="9 13" id="KW-0472">Membrane</keyword>
<dbReference type="OrthoDB" id="58557at2759"/>
<evidence type="ECO:0000256" key="1">
    <source>
        <dbReference type="ARBA" id="ARBA00004141"/>
    </source>
</evidence>
<comment type="caution">
    <text evidence="16">The sequence shown here is derived from an EMBL/GenBank/DDBJ whole genome shotgun (WGS) entry which is preliminary data.</text>
</comment>
<dbReference type="EMBL" id="JAAAIP010000057">
    <property type="protein sequence ID" value="KAG0327383.1"/>
    <property type="molecule type" value="Genomic_DNA"/>
</dbReference>
<keyword evidence="3" id="KW-0444">Lipid biosynthesis</keyword>
<evidence type="ECO:0000256" key="14">
    <source>
        <dbReference type="SAM" id="Phobius"/>
    </source>
</evidence>
<dbReference type="Pfam" id="PF05241">
    <property type="entry name" value="EBP"/>
    <property type="match status" value="1"/>
</dbReference>
<evidence type="ECO:0000256" key="4">
    <source>
        <dbReference type="ARBA" id="ARBA00022692"/>
    </source>
</evidence>
<keyword evidence="8" id="KW-0443">Lipid metabolism</keyword>
<evidence type="ECO:0000256" key="8">
    <source>
        <dbReference type="ARBA" id="ARBA00023098"/>
    </source>
</evidence>
<feature type="transmembrane region" description="Helical" evidence="14">
    <location>
        <begin position="188"/>
        <end position="208"/>
    </location>
</feature>
<feature type="transmembrane region" description="Helical" evidence="14">
    <location>
        <begin position="36"/>
        <end position="54"/>
    </location>
</feature>
<keyword evidence="4 13" id="KW-0812">Transmembrane</keyword>
<dbReference type="InterPro" id="IPR033118">
    <property type="entry name" value="EXPERA"/>
</dbReference>
<feature type="transmembrane region" description="Helical" evidence="14">
    <location>
        <begin position="155"/>
        <end position="173"/>
    </location>
</feature>
<protein>
    <recommendedName>
        <fullName evidence="15">EXPERA domain-containing protein</fullName>
    </recommendedName>
</protein>
<keyword evidence="12" id="KW-0413">Isomerase</keyword>
<evidence type="ECO:0000256" key="13">
    <source>
        <dbReference type="PROSITE-ProRule" id="PRU01087"/>
    </source>
</evidence>
<keyword evidence="11" id="KW-0753">Steroid metabolism</keyword>